<evidence type="ECO:0000313" key="4">
    <source>
        <dbReference type="Proteomes" id="UP000076871"/>
    </source>
</evidence>
<keyword evidence="2" id="KW-1133">Transmembrane helix</keyword>
<evidence type="ECO:0000313" key="3">
    <source>
        <dbReference type="EMBL" id="KZT03258.1"/>
    </source>
</evidence>
<dbReference type="PANTHER" id="PTHR38646:SF1">
    <property type="entry name" value="DUF202 DOMAIN-CONTAINING PROTEIN"/>
    <property type="match status" value="1"/>
</dbReference>
<accession>A0A165CQW0</accession>
<sequence length="189" mass="21406">MIMPRNVMKMRGEKSEQDTETARRRFYRGHRSDSFYPEDLNELLELRARQRTFDGAYARGALSDLGYALTILRLFDDRFARIGLVYCILAALLFVIAYFRHRQSRHDFADKHQGRTWEHAKPTVGQSGKRVFGRPFITAGWTVVSVTIVVALVEIALVVLILTMDLSVLSSEAGFGATNSTDAIMSTAR</sequence>
<evidence type="ECO:0008006" key="5">
    <source>
        <dbReference type="Google" id="ProtNLM"/>
    </source>
</evidence>
<feature type="transmembrane region" description="Helical" evidence="2">
    <location>
        <begin position="136"/>
        <end position="162"/>
    </location>
</feature>
<name>A0A165CQW0_9APHY</name>
<dbReference type="Proteomes" id="UP000076871">
    <property type="component" value="Unassembled WGS sequence"/>
</dbReference>
<keyword evidence="4" id="KW-1185">Reference proteome</keyword>
<dbReference type="RefSeq" id="XP_040760998.1">
    <property type="nucleotide sequence ID" value="XM_040906563.1"/>
</dbReference>
<keyword evidence="2" id="KW-0472">Membrane</keyword>
<dbReference type="EMBL" id="KV427645">
    <property type="protein sequence ID" value="KZT03258.1"/>
    <property type="molecule type" value="Genomic_DNA"/>
</dbReference>
<dbReference type="GeneID" id="63823592"/>
<dbReference type="AlphaFoldDB" id="A0A165CQW0"/>
<gene>
    <name evidence="3" type="ORF">LAESUDRAFT_704843</name>
</gene>
<dbReference type="PANTHER" id="PTHR38646">
    <property type="entry name" value="YALI0F00814P"/>
    <property type="match status" value="1"/>
</dbReference>
<organism evidence="3 4">
    <name type="scientific">Laetiporus sulphureus 93-53</name>
    <dbReference type="NCBI Taxonomy" id="1314785"/>
    <lineage>
        <taxon>Eukaryota</taxon>
        <taxon>Fungi</taxon>
        <taxon>Dikarya</taxon>
        <taxon>Basidiomycota</taxon>
        <taxon>Agaricomycotina</taxon>
        <taxon>Agaricomycetes</taxon>
        <taxon>Polyporales</taxon>
        <taxon>Laetiporus</taxon>
    </lineage>
</organism>
<protein>
    <recommendedName>
        <fullName evidence="5">DUF202 domain-containing protein</fullName>
    </recommendedName>
</protein>
<dbReference type="InParanoid" id="A0A165CQW0"/>
<keyword evidence="2" id="KW-0812">Transmembrane</keyword>
<evidence type="ECO:0000256" key="2">
    <source>
        <dbReference type="SAM" id="Phobius"/>
    </source>
</evidence>
<feature type="compositionally biased region" description="Basic and acidic residues" evidence="1">
    <location>
        <begin position="10"/>
        <end position="22"/>
    </location>
</feature>
<feature type="region of interest" description="Disordered" evidence="1">
    <location>
        <begin position="1"/>
        <end position="22"/>
    </location>
</feature>
<reference evidence="3 4" key="1">
    <citation type="journal article" date="2016" name="Mol. Biol. Evol.">
        <title>Comparative Genomics of Early-Diverging Mushroom-Forming Fungi Provides Insights into the Origins of Lignocellulose Decay Capabilities.</title>
        <authorList>
            <person name="Nagy L.G."/>
            <person name="Riley R."/>
            <person name="Tritt A."/>
            <person name="Adam C."/>
            <person name="Daum C."/>
            <person name="Floudas D."/>
            <person name="Sun H."/>
            <person name="Yadav J.S."/>
            <person name="Pangilinan J."/>
            <person name="Larsson K.H."/>
            <person name="Matsuura K."/>
            <person name="Barry K."/>
            <person name="Labutti K."/>
            <person name="Kuo R."/>
            <person name="Ohm R.A."/>
            <person name="Bhattacharya S.S."/>
            <person name="Shirouzu T."/>
            <person name="Yoshinaga Y."/>
            <person name="Martin F.M."/>
            <person name="Grigoriev I.V."/>
            <person name="Hibbett D.S."/>
        </authorList>
    </citation>
    <scope>NUCLEOTIDE SEQUENCE [LARGE SCALE GENOMIC DNA]</scope>
    <source>
        <strain evidence="3 4">93-53</strain>
    </source>
</reference>
<proteinExistence type="predicted"/>
<evidence type="ECO:0000256" key="1">
    <source>
        <dbReference type="SAM" id="MobiDB-lite"/>
    </source>
</evidence>
<dbReference type="OrthoDB" id="2555434at2759"/>
<dbReference type="STRING" id="1314785.A0A165CQW0"/>
<feature type="transmembrane region" description="Helical" evidence="2">
    <location>
        <begin position="81"/>
        <end position="99"/>
    </location>
</feature>